<dbReference type="GO" id="GO:0008270">
    <property type="term" value="F:zinc ion binding"/>
    <property type="evidence" value="ECO:0007669"/>
    <property type="project" value="UniProtKB-KW"/>
</dbReference>
<protein>
    <recommendedName>
        <fullName evidence="9">Dof zinc finger protein</fullName>
    </recommendedName>
</protein>
<keyword evidence="4 9" id="KW-0805">Transcription regulation</keyword>
<comment type="caution">
    <text evidence="12">The sequence shown here is derived from an EMBL/GenBank/DDBJ whole genome shotgun (WGS) entry which is preliminary data.</text>
</comment>
<evidence type="ECO:0000256" key="4">
    <source>
        <dbReference type="ARBA" id="ARBA00023015"/>
    </source>
</evidence>
<keyword evidence="7 8" id="KW-0539">Nucleus</keyword>
<dbReference type="GO" id="GO:0003700">
    <property type="term" value="F:DNA-binding transcription factor activity"/>
    <property type="evidence" value="ECO:0007669"/>
    <property type="project" value="UniProtKB-UniRule"/>
</dbReference>
<evidence type="ECO:0000256" key="9">
    <source>
        <dbReference type="RuleBase" id="RU369094"/>
    </source>
</evidence>
<dbReference type="EMBL" id="JACMSC010000010">
    <property type="protein sequence ID" value="KAG6504288.1"/>
    <property type="molecule type" value="Genomic_DNA"/>
</dbReference>
<dbReference type="GO" id="GO:0003677">
    <property type="term" value="F:DNA binding"/>
    <property type="evidence" value="ECO:0007669"/>
    <property type="project" value="UniProtKB-UniRule"/>
</dbReference>
<proteinExistence type="predicted"/>
<evidence type="ECO:0000256" key="8">
    <source>
        <dbReference type="PROSITE-ProRule" id="PRU00071"/>
    </source>
</evidence>
<dbReference type="GO" id="GO:0005634">
    <property type="term" value="C:nucleus"/>
    <property type="evidence" value="ECO:0007669"/>
    <property type="project" value="UniProtKB-SubCell"/>
</dbReference>
<gene>
    <name evidence="12" type="ORF">ZIOFF_036619</name>
</gene>
<dbReference type="PANTHER" id="PTHR31992">
    <property type="entry name" value="DOF ZINC FINGER PROTEIN DOF1.4-RELATED"/>
    <property type="match status" value="1"/>
</dbReference>
<evidence type="ECO:0000256" key="7">
    <source>
        <dbReference type="ARBA" id="ARBA00023242"/>
    </source>
</evidence>
<evidence type="ECO:0000256" key="3">
    <source>
        <dbReference type="ARBA" id="ARBA00022833"/>
    </source>
</evidence>
<dbReference type="Proteomes" id="UP000734854">
    <property type="component" value="Unassembled WGS sequence"/>
</dbReference>
<keyword evidence="6 9" id="KW-0804">Transcription</keyword>
<dbReference type="InterPro" id="IPR003851">
    <property type="entry name" value="Znf_Dof"/>
</dbReference>
<reference evidence="12 13" key="1">
    <citation type="submission" date="2020-08" db="EMBL/GenBank/DDBJ databases">
        <title>Plant Genome Project.</title>
        <authorList>
            <person name="Zhang R.-G."/>
        </authorList>
    </citation>
    <scope>NUCLEOTIDE SEQUENCE [LARGE SCALE GENOMIC DNA]</scope>
    <source>
        <tissue evidence="12">Rhizome</tissue>
    </source>
</reference>
<evidence type="ECO:0000259" key="11">
    <source>
        <dbReference type="PROSITE" id="PS50884"/>
    </source>
</evidence>
<evidence type="ECO:0000256" key="2">
    <source>
        <dbReference type="ARBA" id="ARBA00022771"/>
    </source>
</evidence>
<keyword evidence="13" id="KW-1185">Reference proteome</keyword>
<dbReference type="PROSITE" id="PS50884">
    <property type="entry name" value="ZF_DOF_2"/>
    <property type="match status" value="1"/>
</dbReference>
<comment type="subcellular location">
    <subcellularLocation>
        <location evidence="8 9">Nucleus</location>
    </subcellularLocation>
</comment>
<dbReference type="PANTHER" id="PTHR31992:SF285">
    <property type="entry name" value="DOF ZINC FINGER PROTEIN DOF4.6"/>
    <property type="match status" value="1"/>
</dbReference>
<evidence type="ECO:0000313" key="12">
    <source>
        <dbReference type="EMBL" id="KAG6504288.1"/>
    </source>
</evidence>
<dbReference type="Pfam" id="PF02701">
    <property type="entry name" value="Zn_ribbon_Dof"/>
    <property type="match status" value="1"/>
</dbReference>
<feature type="domain" description="Dof-type" evidence="11">
    <location>
        <begin position="77"/>
        <end position="131"/>
    </location>
</feature>
<comment type="function">
    <text evidence="9">Transcription factor that binds specifically to a 5'-AA[AG]G-3' consensus core sequence.</text>
</comment>
<dbReference type="OrthoDB" id="1927254at2759"/>
<dbReference type="PROSITE" id="PS01361">
    <property type="entry name" value="ZF_DOF_1"/>
    <property type="match status" value="1"/>
</dbReference>
<keyword evidence="3 9" id="KW-0862">Zinc</keyword>
<evidence type="ECO:0000256" key="5">
    <source>
        <dbReference type="ARBA" id="ARBA00023125"/>
    </source>
</evidence>
<feature type="region of interest" description="Disordered" evidence="10">
    <location>
        <begin position="118"/>
        <end position="163"/>
    </location>
</feature>
<evidence type="ECO:0000313" key="13">
    <source>
        <dbReference type="Proteomes" id="UP000734854"/>
    </source>
</evidence>
<dbReference type="InterPro" id="IPR045174">
    <property type="entry name" value="Dof"/>
</dbReference>
<sequence length="268" mass="28872">MMASSSSFSSSSASSSFCLGSLENICMDTNQSPQNMGMGLQVKPAGYKFASAVTAATANSGCTRAQPAARPSKEQALKCPRCNSTSTKFCYYNNYSLSQPRYFCKTCRRYWTEGGSLRNVPVGGGSRKNKRSATSSSSSKGPKLFHEGQGLKQGLPDNGSTDYSRQEATFRAYTPGLGHEFIMPMPLPDYTLSFPFDCSNAGLGNLLGVQESSSAAGSSSKLLFPPEELRVVEAPSNYNKNEQFAKNINNKERGGDDPPPAGFWNTLM</sequence>
<accession>A0A8J5GAL7</accession>
<keyword evidence="2 8" id="KW-0863">Zinc-finger</keyword>
<evidence type="ECO:0000256" key="6">
    <source>
        <dbReference type="ARBA" id="ARBA00023163"/>
    </source>
</evidence>
<keyword evidence="1 9" id="KW-0479">Metal-binding</keyword>
<keyword evidence="5 8" id="KW-0238">DNA-binding</keyword>
<feature type="region of interest" description="Disordered" evidence="10">
    <location>
        <begin position="246"/>
        <end position="268"/>
    </location>
</feature>
<dbReference type="AlphaFoldDB" id="A0A8J5GAL7"/>
<organism evidence="12 13">
    <name type="scientific">Zingiber officinale</name>
    <name type="common">Ginger</name>
    <name type="synonym">Amomum zingiber</name>
    <dbReference type="NCBI Taxonomy" id="94328"/>
    <lineage>
        <taxon>Eukaryota</taxon>
        <taxon>Viridiplantae</taxon>
        <taxon>Streptophyta</taxon>
        <taxon>Embryophyta</taxon>
        <taxon>Tracheophyta</taxon>
        <taxon>Spermatophyta</taxon>
        <taxon>Magnoliopsida</taxon>
        <taxon>Liliopsida</taxon>
        <taxon>Zingiberales</taxon>
        <taxon>Zingiberaceae</taxon>
        <taxon>Zingiber</taxon>
    </lineage>
</organism>
<name>A0A8J5GAL7_ZINOF</name>
<evidence type="ECO:0000256" key="10">
    <source>
        <dbReference type="SAM" id="MobiDB-lite"/>
    </source>
</evidence>
<evidence type="ECO:0000256" key="1">
    <source>
        <dbReference type="ARBA" id="ARBA00022723"/>
    </source>
</evidence>